<feature type="transmembrane region" description="Helical" evidence="1">
    <location>
        <begin position="24"/>
        <end position="49"/>
    </location>
</feature>
<reference evidence="3" key="1">
    <citation type="submission" date="2021-11" db="EMBL/GenBank/DDBJ databases">
        <title>Cultivation dependent microbiological survey of springs from the worlds oldest radium mine currently devoted to the extraction of radon-saturated water.</title>
        <authorList>
            <person name="Kapinusova G."/>
            <person name="Smrhova T."/>
            <person name="Strejcek M."/>
            <person name="Suman J."/>
            <person name="Jani K."/>
            <person name="Pajer P."/>
            <person name="Uhlik O."/>
        </authorList>
    </citation>
    <scope>NUCLEOTIDE SEQUENCE [LARGE SCALE GENOMIC DNA]</scope>
    <source>
        <strain evidence="3">J379</strain>
    </source>
</reference>
<sequence>MAAWPPPPPSEAPHADGSKTGDRVAAVILLVVSGVIAAALAFAGLFLVFGTDSCGASIECDLDRFTTGWLLSMAIPIVGFLATLIVTIIRLARKQTAFWIPLAGTAAFVVGFAAAVAFAFSGLG</sequence>
<dbReference type="RefSeq" id="WP_353866775.1">
    <property type="nucleotide sequence ID" value="NZ_CP088295.1"/>
</dbReference>
<keyword evidence="1" id="KW-0472">Membrane</keyword>
<evidence type="ECO:0000256" key="1">
    <source>
        <dbReference type="SAM" id="Phobius"/>
    </source>
</evidence>
<dbReference type="Pfam" id="PF19779">
    <property type="entry name" value="DUF6264"/>
    <property type="match status" value="1"/>
</dbReference>
<accession>A0ABY5PNM0</accession>
<proteinExistence type="predicted"/>
<gene>
    <name evidence="2" type="ORF">LRS13_13275</name>
</gene>
<evidence type="ECO:0000313" key="3">
    <source>
        <dbReference type="Proteomes" id="UP001058860"/>
    </source>
</evidence>
<dbReference type="InterPro" id="IPR046231">
    <property type="entry name" value="DUF6264"/>
</dbReference>
<feature type="transmembrane region" description="Helical" evidence="1">
    <location>
        <begin position="98"/>
        <end position="120"/>
    </location>
</feature>
<keyword evidence="3" id="KW-1185">Reference proteome</keyword>
<organism evidence="2 3">
    <name type="scientific">Svornostia abyssi</name>
    <dbReference type="NCBI Taxonomy" id="2898438"/>
    <lineage>
        <taxon>Bacteria</taxon>
        <taxon>Bacillati</taxon>
        <taxon>Actinomycetota</taxon>
        <taxon>Thermoleophilia</taxon>
        <taxon>Solirubrobacterales</taxon>
        <taxon>Baekduiaceae</taxon>
        <taxon>Svornostia</taxon>
    </lineage>
</organism>
<keyword evidence="1" id="KW-0812">Transmembrane</keyword>
<keyword evidence="1" id="KW-1133">Transmembrane helix</keyword>
<dbReference type="EMBL" id="CP088295">
    <property type="protein sequence ID" value="UUY06309.1"/>
    <property type="molecule type" value="Genomic_DNA"/>
</dbReference>
<dbReference type="Proteomes" id="UP001058860">
    <property type="component" value="Chromosome"/>
</dbReference>
<evidence type="ECO:0000313" key="2">
    <source>
        <dbReference type="EMBL" id="UUY06309.1"/>
    </source>
</evidence>
<feature type="transmembrane region" description="Helical" evidence="1">
    <location>
        <begin position="69"/>
        <end position="91"/>
    </location>
</feature>
<name>A0ABY5PNM0_9ACTN</name>
<protein>
    <submittedName>
        <fullName evidence="2">DUF6264 family protein</fullName>
    </submittedName>
</protein>